<evidence type="ECO:0000313" key="3">
    <source>
        <dbReference type="Proteomes" id="UP000327493"/>
    </source>
</evidence>
<name>A0A5J5DDC9_9PERO</name>
<feature type="region of interest" description="Disordered" evidence="1">
    <location>
        <begin position="22"/>
        <end position="51"/>
    </location>
</feature>
<protein>
    <submittedName>
        <fullName evidence="2">Uncharacterized protein</fullName>
    </submittedName>
</protein>
<organism evidence="2 3">
    <name type="scientific">Etheostoma spectabile</name>
    <name type="common">orangethroat darter</name>
    <dbReference type="NCBI Taxonomy" id="54343"/>
    <lineage>
        <taxon>Eukaryota</taxon>
        <taxon>Metazoa</taxon>
        <taxon>Chordata</taxon>
        <taxon>Craniata</taxon>
        <taxon>Vertebrata</taxon>
        <taxon>Euteleostomi</taxon>
        <taxon>Actinopterygii</taxon>
        <taxon>Neopterygii</taxon>
        <taxon>Teleostei</taxon>
        <taxon>Neoteleostei</taxon>
        <taxon>Acanthomorphata</taxon>
        <taxon>Eupercaria</taxon>
        <taxon>Perciformes</taxon>
        <taxon>Percoidei</taxon>
        <taxon>Percidae</taxon>
        <taxon>Etheostomatinae</taxon>
        <taxon>Etheostoma</taxon>
    </lineage>
</organism>
<sequence>MVELELPYCHVVRLFEEVCTGKGDDPQQIPAEEDMFLPHKSDGSKRPQFTD</sequence>
<gene>
    <name evidence="2" type="ORF">FQN60_002178</name>
</gene>
<dbReference type="Proteomes" id="UP000327493">
    <property type="component" value="Chromosome 7"/>
</dbReference>
<feature type="non-terminal residue" evidence="2">
    <location>
        <position position="51"/>
    </location>
</feature>
<keyword evidence="3" id="KW-1185">Reference proteome</keyword>
<reference evidence="2 3" key="1">
    <citation type="submission" date="2019-08" db="EMBL/GenBank/DDBJ databases">
        <title>A chromosome-level genome assembly, high-density linkage maps, and genome scans reveal the genomic architecture of hybrid incompatibilities underlying speciation via character displacement in darters (Percidae: Etheostominae).</title>
        <authorList>
            <person name="Moran R.L."/>
            <person name="Catchen J.M."/>
            <person name="Fuller R.C."/>
        </authorList>
    </citation>
    <scope>NUCLEOTIDE SEQUENCE [LARGE SCALE GENOMIC DNA]</scope>
    <source>
        <strain evidence="2">EspeVRDwgs_2016</strain>
        <tissue evidence="2">Muscle</tissue>
    </source>
</reference>
<evidence type="ECO:0000256" key="1">
    <source>
        <dbReference type="SAM" id="MobiDB-lite"/>
    </source>
</evidence>
<feature type="compositionally biased region" description="Basic and acidic residues" evidence="1">
    <location>
        <begin position="36"/>
        <end position="45"/>
    </location>
</feature>
<evidence type="ECO:0000313" key="2">
    <source>
        <dbReference type="EMBL" id="KAA8591235.1"/>
    </source>
</evidence>
<proteinExistence type="predicted"/>
<dbReference type="AlphaFoldDB" id="A0A5J5DDC9"/>
<dbReference type="EMBL" id="VOFY01000007">
    <property type="protein sequence ID" value="KAA8591235.1"/>
    <property type="molecule type" value="Genomic_DNA"/>
</dbReference>
<accession>A0A5J5DDC9</accession>
<comment type="caution">
    <text evidence="2">The sequence shown here is derived from an EMBL/GenBank/DDBJ whole genome shotgun (WGS) entry which is preliminary data.</text>
</comment>